<dbReference type="Pfam" id="PF12146">
    <property type="entry name" value="Hydrolase_4"/>
    <property type="match status" value="1"/>
</dbReference>
<organism evidence="2 3">
    <name type="scientific">Zhihengliuella alba</name>
    <dbReference type="NCBI Taxonomy" id="547018"/>
    <lineage>
        <taxon>Bacteria</taxon>
        <taxon>Bacillati</taxon>
        <taxon>Actinomycetota</taxon>
        <taxon>Actinomycetes</taxon>
        <taxon>Micrococcales</taxon>
        <taxon>Micrococcaceae</taxon>
        <taxon>Zhihengliuella</taxon>
    </lineage>
</organism>
<feature type="domain" description="Serine aminopeptidase S33" evidence="1">
    <location>
        <begin position="18"/>
        <end position="228"/>
    </location>
</feature>
<dbReference type="Gene3D" id="3.40.50.1820">
    <property type="entry name" value="alpha/beta hydrolase"/>
    <property type="match status" value="1"/>
</dbReference>
<reference evidence="3" key="1">
    <citation type="journal article" date="2019" name="Int. J. Syst. Evol. Microbiol.">
        <title>The Global Catalogue of Microorganisms (GCM) 10K type strain sequencing project: providing services to taxonomists for standard genome sequencing and annotation.</title>
        <authorList>
            <consortium name="The Broad Institute Genomics Platform"/>
            <consortium name="The Broad Institute Genome Sequencing Center for Infectious Disease"/>
            <person name="Wu L."/>
            <person name="Ma J."/>
        </authorList>
    </citation>
    <scope>NUCLEOTIDE SEQUENCE [LARGE SCALE GENOMIC DNA]</scope>
    <source>
        <strain evidence="3">JCM 16961</strain>
    </source>
</reference>
<sequence>MTSPTATSPIPPAGSTGRAVLLVHGFTGSPVSLEPWAEDLRRRGFAVSLPLLPGHGTAWQDLVSARWPSWSAAVLHAYDELQRNHDRVYVGALSMGGTLALELATHRRPAALALVNPALSFGDRRARSAGLLRHVVKSTPAIANDIARPGQDEGAYPRTPVAGVAQLGALMKHVRRRLPLVVSPIATFTSDTDHIVPPSDSGVIHARVGTPAEDRRATRLPESYHVATLDYDAETIFAESAEFFGRY</sequence>
<dbReference type="EMBL" id="BAABCJ010000001">
    <property type="protein sequence ID" value="GAA3692054.1"/>
    <property type="molecule type" value="Genomic_DNA"/>
</dbReference>
<accession>A0ABP7CN53</accession>
<dbReference type="InterPro" id="IPR012354">
    <property type="entry name" value="Esterase_lipase"/>
</dbReference>
<dbReference type="SUPFAM" id="SSF53474">
    <property type="entry name" value="alpha/beta-Hydrolases"/>
    <property type="match status" value="1"/>
</dbReference>
<dbReference type="InterPro" id="IPR029058">
    <property type="entry name" value="AB_hydrolase_fold"/>
</dbReference>
<evidence type="ECO:0000313" key="3">
    <source>
        <dbReference type="Proteomes" id="UP001501536"/>
    </source>
</evidence>
<gene>
    <name evidence="2" type="ORF">GCM10022377_00490</name>
</gene>
<dbReference type="Proteomes" id="UP001501536">
    <property type="component" value="Unassembled WGS sequence"/>
</dbReference>
<keyword evidence="2" id="KW-0378">Hydrolase</keyword>
<name>A0ABP7CN53_9MICC</name>
<comment type="caution">
    <text evidence="2">The sequence shown here is derived from an EMBL/GenBank/DDBJ whole genome shotgun (WGS) entry which is preliminary data.</text>
</comment>
<dbReference type="GO" id="GO:0016787">
    <property type="term" value="F:hydrolase activity"/>
    <property type="evidence" value="ECO:0007669"/>
    <property type="project" value="UniProtKB-KW"/>
</dbReference>
<proteinExistence type="predicted"/>
<dbReference type="PIRSF" id="PIRSF017388">
    <property type="entry name" value="Esterase_lipase"/>
    <property type="match status" value="1"/>
</dbReference>
<protein>
    <submittedName>
        <fullName evidence="2">Alpha/beta fold hydrolase</fullName>
    </submittedName>
</protein>
<evidence type="ECO:0000259" key="1">
    <source>
        <dbReference type="Pfam" id="PF12146"/>
    </source>
</evidence>
<dbReference type="RefSeq" id="WP_344878283.1">
    <property type="nucleotide sequence ID" value="NZ_BAABCJ010000001.1"/>
</dbReference>
<evidence type="ECO:0000313" key="2">
    <source>
        <dbReference type="EMBL" id="GAA3692054.1"/>
    </source>
</evidence>
<dbReference type="InterPro" id="IPR022742">
    <property type="entry name" value="Hydrolase_4"/>
</dbReference>
<keyword evidence="3" id="KW-1185">Reference proteome</keyword>